<feature type="signal peptide" evidence="5">
    <location>
        <begin position="1"/>
        <end position="25"/>
    </location>
</feature>
<dbReference type="CDD" id="cd13585">
    <property type="entry name" value="PBP2_TMBP_like"/>
    <property type="match status" value="1"/>
</dbReference>
<proteinExistence type="inferred from homology"/>
<reference evidence="6 7" key="1">
    <citation type="submission" date="2017-05" db="EMBL/GenBank/DDBJ databases">
        <authorList>
            <person name="Song R."/>
            <person name="Chenine A.L."/>
            <person name="Ruprecht R.M."/>
        </authorList>
    </citation>
    <scope>NUCLEOTIDE SEQUENCE [LARGE SCALE GENOMIC DNA]</scope>
    <source>
        <strain evidence="6 7">CECT 8899</strain>
    </source>
</reference>
<evidence type="ECO:0000256" key="1">
    <source>
        <dbReference type="ARBA" id="ARBA00004418"/>
    </source>
</evidence>
<evidence type="ECO:0000256" key="3">
    <source>
        <dbReference type="ARBA" id="ARBA00022448"/>
    </source>
</evidence>
<dbReference type="Proteomes" id="UP000201613">
    <property type="component" value="Unassembled WGS sequence"/>
</dbReference>
<evidence type="ECO:0000256" key="5">
    <source>
        <dbReference type="SAM" id="SignalP"/>
    </source>
</evidence>
<dbReference type="Gene3D" id="3.40.190.10">
    <property type="entry name" value="Periplasmic binding protein-like II"/>
    <property type="match status" value="2"/>
</dbReference>
<protein>
    <submittedName>
        <fullName evidence="6">Putative ABC transporter-binding protein</fullName>
    </submittedName>
</protein>
<dbReference type="SUPFAM" id="SSF53850">
    <property type="entry name" value="Periplasmic binding protein-like II"/>
    <property type="match status" value="1"/>
</dbReference>
<evidence type="ECO:0000256" key="4">
    <source>
        <dbReference type="ARBA" id="ARBA00022729"/>
    </source>
</evidence>
<comment type="subcellular location">
    <subcellularLocation>
        <location evidence="1">Periplasm</location>
    </subcellularLocation>
</comment>
<feature type="chain" id="PRO_5012172743" evidence="5">
    <location>
        <begin position="26"/>
        <end position="425"/>
    </location>
</feature>
<dbReference type="EMBL" id="FXZK01000012">
    <property type="protein sequence ID" value="SMY09773.1"/>
    <property type="molecule type" value="Genomic_DNA"/>
</dbReference>
<dbReference type="PANTHER" id="PTHR43649:SF34">
    <property type="entry name" value="ABC TRANSPORTER PERIPLASMIC-BINDING PROTEIN YCJN-RELATED"/>
    <property type="match status" value="1"/>
</dbReference>
<dbReference type="RefSeq" id="WP_093993950.1">
    <property type="nucleotide sequence ID" value="NZ_FXZK01000012.1"/>
</dbReference>
<dbReference type="Pfam" id="PF01547">
    <property type="entry name" value="SBP_bac_1"/>
    <property type="match status" value="1"/>
</dbReference>
<sequence>MLSKKVYSTAMIVMMAASGGAPVMAQETFDWRAHDGTDINVMMSRHPWQEAIEPFIPEFEELTGITVNLTKLPEQQFMTRVAADLTSGTFSQDVFMTQYYDAPTFQAEGWTADLQPYLDAAEAAGYDWEDFFPAARDVSSIGGSYVDRIAITSEAQVLVYRTDILDDLGIEVPSTFDELAAAAERISEETDFAGFTLRGGASNWWPFYGYVRSFGGDYVTVPDLEPVIDTPDASAALAMYDRLAATAPRGVTSYDWDEINTAMLSGQAAMFLDSSVIFARLQNPELSNVVGKVGIAPMVAGPAGPVGHSHFWSISLSATAPQPEAGWYFIQWATSPEMQGRIALEGVLGARASSWEVDGLDAVFPAEFIDAVKTSLDTAVISPANLKFFELMDPLRVQIQEAIMDNVEPASALEGVQEEWARILQ</sequence>
<keyword evidence="7" id="KW-1185">Reference proteome</keyword>
<organism evidence="6 7">
    <name type="scientific">Flavimaricola marinus</name>
    <dbReference type="NCBI Taxonomy" id="1819565"/>
    <lineage>
        <taxon>Bacteria</taxon>
        <taxon>Pseudomonadati</taxon>
        <taxon>Pseudomonadota</taxon>
        <taxon>Alphaproteobacteria</taxon>
        <taxon>Rhodobacterales</taxon>
        <taxon>Paracoccaceae</taxon>
        <taxon>Flavimaricola</taxon>
    </lineage>
</organism>
<dbReference type="InterPro" id="IPR006059">
    <property type="entry name" value="SBP"/>
</dbReference>
<dbReference type="AlphaFoldDB" id="A0A238LJR0"/>
<dbReference type="GO" id="GO:0042597">
    <property type="term" value="C:periplasmic space"/>
    <property type="evidence" value="ECO:0007669"/>
    <property type="project" value="UniProtKB-SubCell"/>
</dbReference>
<evidence type="ECO:0000313" key="6">
    <source>
        <dbReference type="EMBL" id="SMY09773.1"/>
    </source>
</evidence>
<evidence type="ECO:0000313" key="7">
    <source>
        <dbReference type="Proteomes" id="UP000201613"/>
    </source>
</evidence>
<dbReference type="InterPro" id="IPR050490">
    <property type="entry name" value="Bact_solute-bd_prot1"/>
</dbReference>
<keyword evidence="3" id="KW-0813">Transport</keyword>
<dbReference type="PANTHER" id="PTHR43649">
    <property type="entry name" value="ARABINOSE-BINDING PROTEIN-RELATED"/>
    <property type="match status" value="1"/>
</dbReference>
<keyword evidence="4 5" id="KW-0732">Signal</keyword>
<accession>A0A238LJR0</accession>
<comment type="similarity">
    <text evidence="2">Belongs to the bacterial solute-binding protein 1 family.</text>
</comment>
<gene>
    <name evidence="6" type="ORF">LOM8899_03945</name>
</gene>
<dbReference type="OrthoDB" id="9770625at2"/>
<name>A0A238LJR0_9RHOB</name>
<evidence type="ECO:0000256" key="2">
    <source>
        <dbReference type="ARBA" id="ARBA00008520"/>
    </source>
</evidence>